<keyword evidence="1" id="KW-1133">Transmembrane helix</keyword>
<feature type="non-terminal residue" evidence="2">
    <location>
        <position position="78"/>
    </location>
</feature>
<accession>A0A9D2QMV3</accession>
<name>A0A9D2QMV3_9FIRM</name>
<keyword evidence="2" id="KW-0418">Kinase</keyword>
<protein>
    <submittedName>
        <fullName evidence="2">Two-component sensor histidine kinase</fullName>
    </submittedName>
</protein>
<keyword evidence="2" id="KW-0808">Transferase</keyword>
<comment type="caution">
    <text evidence="2">The sequence shown here is derived from an EMBL/GenBank/DDBJ whole genome shotgun (WGS) entry which is preliminary data.</text>
</comment>
<gene>
    <name evidence="2" type="ORF">H9926_13340</name>
</gene>
<organism evidence="2 3">
    <name type="scientific">Candidatus Eisenbergiella intestinigallinarum</name>
    <dbReference type="NCBI Taxonomy" id="2838549"/>
    <lineage>
        <taxon>Bacteria</taxon>
        <taxon>Bacillati</taxon>
        <taxon>Bacillota</taxon>
        <taxon>Clostridia</taxon>
        <taxon>Lachnospirales</taxon>
        <taxon>Lachnospiraceae</taxon>
        <taxon>Eisenbergiella</taxon>
    </lineage>
</organism>
<dbReference type="Proteomes" id="UP000823922">
    <property type="component" value="Unassembled WGS sequence"/>
</dbReference>
<sequence length="78" mass="9015">MRRKISQSIQAKTFLSMLALLVVCCIIIYGMVMIFLPRNYHTELEGQVTSDFYDLVEVLERNGWEASSNSLMEFSMTN</sequence>
<dbReference type="AlphaFoldDB" id="A0A9D2QMV3"/>
<keyword evidence="1" id="KW-0812">Transmembrane</keyword>
<dbReference type="EMBL" id="DWVS01000344">
    <property type="protein sequence ID" value="HJC88984.1"/>
    <property type="molecule type" value="Genomic_DNA"/>
</dbReference>
<reference evidence="2" key="1">
    <citation type="journal article" date="2021" name="PeerJ">
        <title>Extensive microbial diversity within the chicken gut microbiome revealed by metagenomics and culture.</title>
        <authorList>
            <person name="Gilroy R."/>
            <person name="Ravi A."/>
            <person name="Getino M."/>
            <person name="Pursley I."/>
            <person name="Horton D.L."/>
            <person name="Alikhan N.F."/>
            <person name="Baker D."/>
            <person name="Gharbi K."/>
            <person name="Hall N."/>
            <person name="Watson M."/>
            <person name="Adriaenssens E.M."/>
            <person name="Foster-Nyarko E."/>
            <person name="Jarju S."/>
            <person name="Secka A."/>
            <person name="Antonio M."/>
            <person name="Oren A."/>
            <person name="Chaudhuri R.R."/>
            <person name="La Ragione R."/>
            <person name="Hildebrand F."/>
            <person name="Pallen M.J."/>
        </authorList>
    </citation>
    <scope>NUCLEOTIDE SEQUENCE</scope>
    <source>
        <strain evidence="2">ChiBcec1-1630</strain>
    </source>
</reference>
<dbReference type="GO" id="GO:0016301">
    <property type="term" value="F:kinase activity"/>
    <property type="evidence" value="ECO:0007669"/>
    <property type="project" value="UniProtKB-KW"/>
</dbReference>
<evidence type="ECO:0000313" key="3">
    <source>
        <dbReference type="Proteomes" id="UP000823922"/>
    </source>
</evidence>
<feature type="transmembrane region" description="Helical" evidence="1">
    <location>
        <begin position="12"/>
        <end position="36"/>
    </location>
</feature>
<keyword evidence="1" id="KW-0472">Membrane</keyword>
<evidence type="ECO:0000256" key="1">
    <source>
        <dbReference type="SAM" id="Phobius"/>
    </source>
</evidence>
<reference evidence="2" key="2">
    <citation type="submission" date="2021-04" db="EMBL/GenBank/DDBJ databases">
        <authorList>
            <person name="Gilroy R."/>
        </authorList>
    </citation>
    <scope>NUCLEOTIDE SEQUENCE</scope>
    <source>
        <strain evidence="2">ChiBcec1-1630</strain>
    </source>
</reference>
<proteinExistence type="predicted"/>
<evidence type="ECO:0000313" key="2">
    <source>
        <dbReference type="EMBL" id="HJC88984.1"/>
    </source>
</evidence>